<dbReference type="InterPro" id="IPR008966">
    <property type="entry name" value="Adhesion_dom_sf"/>
</dbReference>
<keyword evidence="4" id="KW-0281">Fimbrium</keyword>
<dbReference type="InterPro" id="IPR050263">
    <property type="entry name" value="Bact_Fimbrial_Adh_Pro"/>
</dbReference>
<sequence length="378" mass="39783">MNLVNRVAKSVKAIRRGYGGRRRHVGMQRIALFVLLTLISGSSLAWTCDKIGVQSETVSLAANAAAARDVPVGSAISDWNYSVQQTYRTCTSTAGATQVIGVAFGTSGLVATAGITFQSDSGVSIPVYDTGLAGVGVAIESRGWTCSSWSGWEGAKTYQGSYLLFPSGSGLYGCIWSSTNAHTLAVAGQIGIRLIKTGTVSPGKVKLGNSIVAYSVIDGNVDWGADNTRRWFNSTEVTISASSCATPSVSVNLGEHRSNAFPEVGSRTSPVKFDLKINDCPAGMSNIRYGFNFPSGTGYTPTDGLFGLKADATAKGIKVKLMTDKGDTVQLDKWYTLSDYNRATGGSYVVPLSAAYERTGDVTAGSADAELTIAMNYQ</sequence>
<dbReference type="Gene3D" id="2.60.40.3310">
    <property type="match status" value="1"/>
</dbReference>
<evidence type="ECO:0000313" key="6">
    <source>
        <dbReference type="EMBL" id="SKC58590.1"/>
    </source>
</evidence>
<reference evidence="6 7" key="1">
    <citation type="submission" date="2017-02" db="EMBL/GenBank/DDBJ databases">
        <authorList>
            <person name="Peterson S.W."/>
        </authorList>
    </citation>
    <scope>NUCLEOTIDE SEQUENCE [LARGE SCALE GENOMIC DNA]</scope>
    <source>
        <strain evidence="6 7">P15</strain>
    </source>
</reference>
<evidence type="ECO:0000256" key="2">
    <source>
        <dbReference type="ARBA" id="ARBA00006671"/>
    </source>
</evidence>
<gene>
    <name evidence="6" type="ORF">SAMN06296058_1359</name>
</gene>
<dbReference type="InterPro" id="IPR000259">
    <property type="entry name" value="Adhesion_dom_fimbrial"/>
</dbReference>
<dbReference type="AlphaFoldDB" id="A0A1T5K4S1"/>
<dbReference type="RefSeq" id="WP_079723668.1">
    <property type="nucleotide sequence ID" value="NZ_BMCL01000002.1"/>
</dbReference>
<dbReference type="OrthoDB" id="6052505at2"/>
<evidence type="ECO:0000313" key="7">
    <source>
        <dbReference type="Proteomes" id="UP000190341"/>
    </source>
</evidence>
<accession>A0A1T5K4S1</accession>
<dbReference type="GO" id="GO:0009289">
    <property type="term" value="C:pilus"/>
    <property type="evidence" value="ECO:0007669"/>
    <property type="project" value="UniProtKB-SubCell"/>
</dbReference>
<feature type="domain" description="Fimbrial-type adhesion" evidence="5">
    <location>
        <begin position="238"/>
        <end position="378"/>
    </location>
</feature>
<dbReference type="Gene3D" id="2.60.40.1090">
    <property type="entry name" value="Fimbrial-type adhesion domain"/>
    <property type="match status" value="1"/>
</dbReference>
<keyword evidence="7" id="KW-1185">Reference proteome</keyword>
<organism evidence="6 7">
    <name type="scientific">Pseudoxanthomonas indica</name>
    <dbReference type="NCBI Taxonomy" id="428993"/>
    <lineage>
        <taxon>Bacteria</taxon>
        <taxon>Pseudomonadati</taxon>
        <taxon>Pseudomonadota</taxon>
        <taxon>Gammaproteobacteria</taxon>
        <taxon>Lysobacterales</taxon>
        <taxon>Lysobacteraceae</taxon>
        <taxon>Pseudoxanthomonas</taxon>
    </lineage>
</organism>
<evidence type="ECO:0000259" key="5">
    <source>
        <dbReference type="Pfam" id="PF00419"/>
    </source>
</evidence>
<dbReference type="SUPFAM" id="SSF49401">
    <property type="entry name" value="Bacterial adhesins"/>
    <property type="match status" value="1"/>
</dbReference>
<dbReference type="Proteomes" id="UP000190341">
    <property type="component" value="Unassembled WGS sequence"/>
</dbReference>
<comment type="subcellular location">
    <subcellularLocation>
        <location evidence="1">Fimbrium</location>
    </subcellularLocation>
</comment>
<proteinExistence type="inferred from homology"/>
<dbReference type="GO" id="GO:0043709">
    <property type="term" value="P:cell adhesion involved in single-species biofilm formation"/>
    <property type="evidence" value="ECO:0007669"/>
    <property type="project" value="TreeGrafter"/>
</dbReference>
<comment type="similarity">
    <text evidence="2">Belongs to the fimbrial protein family.</text>
</comment>
<protein>
    <submittedName>
        <fullName evidence="6">Major type 1 subunit fimbrin (Pilin)</fullName>
    </submittedName>
</protein>
<dbReference type="PANTHER" id="PTHR33420">
    <property type="entry name" value="FIMBRIAL SUBUNIT ELFA-RELATED"/>
    <property type="match status" value="1"/>
</dbReference>
<dbReference type="InterPro" id="IPR036937">
    <property type="entry name" value="Adhesion_dom_fimbrial_sf"/>
</dbReference>
<evidence type="ECO:0000256" key="1">
    <source>
        <dbReference type="ARBA" id="ARBA00004561"/>
    </source>
</evidence>
<dbReference type="Pfam" id="PF00419">
    <property type="entry name" value="Fimbrial"/>
    <property type="match status" value="1"/>
</dbReference>
<keyword evidence="3" id="KW-0732">Signal</keyword>
<dbReference type="STRING" id="428993.SAMN06296058_1359"/>
<evidence type="ECO:0000256" key="4">
    <source>
        <dbReference type="ARBA" id="ARBA00023263"/>
    </source>
</evidence>
<dbReference type="EMBL" id="FUZV01000001">
    <property type="protein sequence ID" value="SKC58590.1"/>
    <property type="molecule type" value="Genomic_DNA"/>
</dbReference>
<evidence type="ECO:0000256" key="3">
    <source>
        <dbReference type="ARBA" id="ARBA00022729"/>
    </source>
</evidence>
<dbReference type="PANTHER" id="PTHR33420:SF3">
    <property type="entry name" value="FIMBRIAL SUBUNIT ELFA"/>
    <property type="match status" value="1"/>
</dbReference>
<name>A0A1T5K4S1_9GAMM</name>